<evidence type="ECO:0000313" key="7">
    <source>
        <dbReference type="EMBL" id="SUZ55494.1"/>
    </source>
</evidence>
<dbReference type="GO" id="GO:0042597">
    <property type="term" value="C:periplasmic space"/>
    <property type="evidence" value="ECO:0007669"/>
    <property type="project" value="UniProtKB-ARBA"/>
</dbReference>
<evidence type="ECO:0000259" key="6">
    <source>
        <dbReference type="Pfam" id="PF00496"/>
    </source>
</evidence>
<dbReference type="Gene3D" id="3.10.105.10">
    <property type="entry name" value="Dipeptide-binding Protein, Domain 3"/>
    <property type="match status" value="1"/>
</dbReference>
<dbReference type="SUPFAM" id="SSF53850">
    <property type="entry name" value="Periplasmic binding protein-like II"/>
    <property type="match status" value="1"/>
</dbReference>
<accession>A0A381NN03</accession>
<gene>
    <name evidence="7" type="ORF">METZ01_LOCUS8348</name>
</gene>
<dbReference type="InterPro" id="IPR039424">
    <property type="entry name" value="SBP_5"/>
</dbReference>
<evidence type="ECO:0000256" key="2">
    <source>
        <dbReference type="ARBA" id="ARBA00005695"/>
    </source>
</evidence>
<dbReference type="InterPro" id="IPR030678">
    <property type="entry name" value="Peptide/Ni-bd"/>
</dbReference>
<reference evidence="7" key="1">
    <citation type="submission" date="2018-05" db="EMBL/GenBank/DDBJ databases">
        <authorList>
            <person name="Lanie J.A."/>
            <person name="Ng W.-L."/>
            <person name="Kazmierczak K.M."/>
            <person name="Andrzejewski T.M."/>
            <person name="Davidsen T.M."/>
            <person name="Wayne K.J."/>
            <person name="Tettelin H."/>
            <person name="Glass J.I."/>
            <person name="Rusch D."/>
            <person name="Podicherti R."/>
            <person name="Tsui H.-C.T."/>
            <person name="Winkler M.E."/>
        </authorList>
    </citation>
    <scope>NUCLEOTIDE SEQUENCE</scope>
</reference>
<dbReference type="PANTHER" id="PTHR30290">
    <property type="entry name" value="PERIPLASMIC BINDING COMPONENT OF ABC TRANSPORTER"/>
    <property type="match status" value="1"/>
</dbReference>
<protein>
    <recommendedName>
        <fullName evidence="6">Solute-binding protein family 5 domain-containing protein</fullName>
    </recommendedName>
</protein>
<evidence type="ECO:0000256" key="5">
    <source>
        <dbReference type="SAM" id="Phobius"/>
    </source>
</evidence>
<dbReference type="GO" id="GO:0015833">
    <property type="term" value="P:peptide transport"/>
    <property type="evidence" value="ECO:0007669"/>
    <property type="project" value="TreeGrafter"/>
</dbReference>
<keyword evidence="5" id="KW-0472">Membrane</keyword>
<comment type="similarity">
    <text evidence="2">Belongs to the bacterial solute-binding protein 5 family.</text>
</comment>
<dbReference type="FunFam" id="3.90.76.10:FF:000001">
    <property type="entry name" value="Oligopeptide ABC transporter substrate-binding protein"/>
    <property type="match status" value="1"/>
</dbReference>
<feature type="domain" description="Solute-binding protein family 5" evidence="6">
    <location>
        <begin position="109"/>
        <end position="486"/>
    </location>
</feature>
<sequence length="573" mass="65073">MQDASSTEAGTTMDTDSNFATSAGKQLGLYALYALFGLSVLIYVLSVAAGSSGGSVSGGAINVERNSITIVLTEEPPQLDSTRSTDAVSFIVLAHAMEGLIAYDDNDQLTPGVAERWEIRDDGATFWIREDAKWSDGQPVTAYDFEFAWRRVLDPATGSEYSFILYPIKNAELVNRGDLPKEMIGVRAVSDRVLEVEFERPTPYFDKLVAFTTYYPLREDFFGSTNGRYGADTDMLLSNGPYVVTEWIHGSSMLWEKNPYYWNDQKGFLDEIVTAYITHDVNAKLNLFKDGQIVETSLVAPMLPTAMEQRWQIDRFMDGSVFFLEFNHRENRITGNWNFRRALQLAQDPSELVYKVLKEASYLPAQSLFPVWIQGTKEAFRKEYPAPEHKIDVERAREHLELARQELGLEEFPPIILLSGDSPLSLLAGEYYQELYKQNLGLELRIDAQIFKQRLAKMTSGEFDIVMAGWGPDYFDALTFGDLFASWNLNNRGHYRSEEMDRLVSIGRSELDPEKRMDAFGDIQQLIHEDVVIIPMYERGISFVVDPRLKGFKRRSVGPDVDYSYAYIDSSQD</sequence>
<keyword evidence="3" id="KW-0813">Transport</keyword>
<proteinExistence type="inferred from homology"/>
<dbReference type="CDD" id="cd08504">
    <property type="entry name" value="PBP2_OppA"/>
    <property type="match status" value="1"/>
</dbReference>
<dbReference type="EMBL" id="UINC01000444">
    <property type="protein sequence ID" value="SUZ55494.1"/>
    <property type="molecule type" value="Genomic_DNA"/>
</dbReference>
<dbReference type="Gene3D" id="3.40.190.10">
    <property type="entry name" value="Periplasmic binding protein-like II"/>
    <property type="match status" value="1"/>
</dbReference>
<name>A0A381NN03_9ZZZZ</name>
<dbReference type="AlphaFoldDB" id="A0A381NN03"/>
<comment type="subcellular location">
    <subcellularLocation>
        <location evidence="1">Cell envelope</location>
    </subcellularLocation>
</comment>
<keyword evidence="5" id="KW-0812">Transmembrane</keyword>
<keyword evidence="4" id="KW-0732">Signal</keyword>
<dbReference type="Pfam" id="PF00496">
    <property type="entry name" value="SBP_bac_5"/>
    <property type="match status" value="1"/>
</dbReference>
<dbReference type="GO" id="GO:0043190">
    <property type="term" value="C:ATP-binding cassette (ABC) transporter complex"/>
    <property type="evidence" value="ECO:0007669"/>
    <property type="project" value="InterPro"/>
</dbReference>
<dbReference type="PIRSF" id="PIRSF002741">
    <property type="entry name" value="MppA"/>
    <property type="match status" value="1"/>
</dbReference>
<dbReference type="GO" id="GO:0030313">
    <property type="term" value="C:cell envelope"/>
    <property type="evidence" value="ECO:0007669"/>
    <property type="project" value="UniProtKB-SubCell"/>
</dbReference>
<organism evidence="7">
    <name type="scientific">marine metagenome</name>
    <dbReference type="NCBI Taxonomy" id="408172"/>
    <lineage>
        <taxon>unclassified sequences</taxon>
        <taxon>metagenomes</taxon>
        <taxon>ecological metagenomes</taxon>
    </lineage>
</organism>
<evidence type="ECO:0000256" key="3">
    <source>
        <dbReference type="ARBA" id="ARBA00022448"/>
    </source>
</evidence>
<evidence type="ECO:0000256" key="4">
    <source>
        <dbReference type="ARBA" id="ARBA00022729"/>
    </source>
</evidence>
<keyword evidence="5" id="KW-1133">Transmembrane helix</keyword>
<dbReference type="GO" id="GO:1904680">
    <property type="term" value="F:peptide transmembrane transporter activity"/>
    <property type="evidence" value="ECO:0007669"/>
    <property type="project" value="TreeGrafter"/>
</dbReference>
<dbReference type="InterPro" id="IPR000914">
    <property type="entry name" value="SBP_5_dom"/>
</dbReference>
<dbReference type="PANTHER" id="PTHR30290:SF10">
    <property type="entry name" value="PERIPLASMIC OLIGOPEPTIDE-BINDING PROTEIN-RELATED"/>
    <property type="match status" value="1"/>
</dbReference>
<dbReference type="Gene3D" id="3.90.76.10">
    <property type="entry name" value="Dipeptide-binding Protein, Domain 1"/>
    <property type="match status" value="1"/>
</dbReference>
<feature type="transmembrane region" description="Helical" evidence="5">
    <location>
        <begin position="27"/>
        <end position="45"/>
    </location>
</feature>
<evidence type="ECO:0000256" key="1">
    <source>
        <dbReference type="ARBA" id="ARBA00004196"/>
    </source>
</evidence>